<dbReference type="InterPro" id="IPR012349">
    <property type="entry name" value="Split_barrel_FMN-bd"/>
</dbReference>
<evidence type="ECO:0000256" key="1">
    <source>
        <dbReference type="ARBA" id="ARBA00023002"/>
    </source>
</evidence>
<name>A0A840IIT6_9ACTN</name>
<dbReference type="GO" id="GO:0016627">
    <property type="term" value="F:oxidoreductase activity, acting on the CH-CH group of donors"/>
    <property type="evidence" value="ECO:0007669"/>
    <property type="project" value="TreeGrafter"/>
</dbReference>
<dbReference type="Proteomes" id="UP000585272">
    <property type="component" value="Unassembled WGS sequence"/>
</dbReference>
<evidence type="ECO:0000313" key="4">
    <source>
        <dbReference type="Proteomes" id="UP000585272"/>
    </source>
</evidence>
<dbReference type="PANTHER" id="PTHR35176">
    <property type="entry name" value="HEME OXYGENASE HI_0854-RELATED"/>
    <property type="match status" value="1"/>
</dbReference>
<dbReference type="Pfam" id="PF01243">
    <property type="entry name" value="PNPOx_N"/>
    <property type="match status" value="1"/>
</dbReference>
<dbReference type="InterPro" id="IPR052019">
    <property type="entry name" value="F420H2_bilvrd_red/Heme_oxyg"/>
</dbReference>
<accession>A0A840IIT6</accession>
<dbReference type="InterPro" id="IPR011576">
    <property type="entry name" value="Pyridox_Oxase_N"/>
</dbReference>
<dbReference type="Gene3D" id="2.30.110.10">
    <property type="entry name" value="Electron Transport, Fmn-binding Protein, Chain A"/>
    <property type="match status" value="1"/>
</dbReference>
<dbReference type="NCBIfam" id="TIGR03618">
    <property type="entry name" value="Rv1155_F420"/>
    <property type="match status" value="1"/>
</dbReference>
<dbReference type="PANTHER" id="PTHR35176:SF6">
    <property type="entry name" value="HEME OXYGENASE HI_0854-RELATED"/>
    <property type="match status" value="1"/>
</dbReference>
<evidence type="ECO:0000313" key="3">
    <source>
        <dbReference type="EMBL" id="MBB4664093.1"/>
    </source>
</evidence>
<dbReference type="GO" id="GO:0070967">
    <property type="term" value="F:coenzyme F420 binding"/>
    <property type="evidence" value="ECO:0007669"/>
    <property type="project" value="TreeGrafter"/>
</dbReference>
<dbReference type="GO" id="GO:0005829">
    <property type="term" value="C:cytosol"/>
    <property type="evidence" value="ECO:0007669"/>
    <property type="project" value="TreeGrafter"/>
</dbReference>
<proteinExistence type="predicted"/>
<keyword evidence="1" id="KW-0560">Oxidoreductase</keyword>
<organism evidence="3 4">
    <name type="scientific">Conexibacter arvalis</name>
    <dbReference type="NCBI Taxonomy" id="912552"/>
    <lineage>
        <taxon>Bacteria</taxon>
        <taxon>Bacillati</taxon>
        <taxon>Actinomycetota</taxon>
        <taxon>Thermoleophilia</taxon>
        <taxon>Solirubrobacterales</taxon>
        <taxon>Conexibacteraceae</taxon>
        <taxon>Conexibacter</taxon>
    </lineage>
</organism>
<dbReference type="EMBL" id="JACHNU010000006">
    <property type="protein sequence ID" value="MBB4664093.1"/>
    <property type="molecule type" value="Genomic_DNA"/>
</dbReference>
<gene>
    <name evidence="3" type="ORF">BDZ31_003696</name>
</gene>
<protein>
    <submittedName>
        <fullName evidence="3">PPOX class probable F420-dependent enzyme</fullName>
    </submittedName>
</protein>
<dbReference type="SUPFAM" id="SSF50475">
    <property type="entry name" value="FMN-binding split barrel"/>
    <property type="match status" value="1"/>
</dbReference>
<comment type="caution">
    <text evidence="3">The sequence shown here is derived from an EMBL/GenBank/DDBJ whole genome shotgun (WGS) entry which is preliminary data.</text>
</comment>
<sequence>MAQLEGRSRELLEEPNFCYVATLRRDGTPHVAPVWVDVEGDTVVLNSAKGRVWPANLRRDPRVTLTIANRENQYEYVSIRGRLAEETTDGADAHIDAMAKKYLGQDEYPFRQPGEERIIVRIEPERVNYRGG</sequence>
<evidence type="ECO:0000259" key="2">
    <source>
        <dbReference type="Pfam" id="PF01243"/>
    </source>
</evidence>
<dbReference type="AlphaFoldDB" id="A0A840IIT6"/>
<reference evidence="3 4" key="1">
    <citation type="submission" date="2020-08" db="EMBL/GenBank/DDBJ databases">
        <title>Genomic Encyclopedia of Archaeal and Bacterial Type Strains, Phase II (KMG-II): from individual species to whole genera.</title>
        <authorList>
            <person name="Goeker M."/>
        </authorList>
    </citation>
    <scope>NUCLEOTIDE SEQUENCE [LARGE SCALE GENOMIC DNA]</scope>
    <source>
        <strain evidence="3 4">DSM 23288</strain>
    </source>
</reference>
<dbReference type="InterPro" id="IPR019920">
    <property type="entry name" value="F420-binding_dom_put"/>
</dbReference>
<feature type="domain" description="Pyridoxamine 5'-phosphate oxidase N-terminal" evidence="2">
    <location>
        <begin position="7"/>
        <end position="129"/>
    </location>
</feature>
<keyword evidence="4" id="KW-1185">Reference proteome</keyword>
<dbReference type="RefSeq" id="WP_183343822.1">
    <property type="nucleotide sequence ID" value="NZ_JACHNU010000006.1"/>
</dbReference>